<proteinExistence type="predicted"/>
<evidence type="ECO:0000313" key="1">
    <source>
        <dbReference type="EMBL" id="KAI0031119.1"/>
    </source>
</evidence>
<comment type="caution">
    <text evidence="1">The sequence shown here is derived from an EMBL/GenBank/DDBJ whole genome shotgun (WGS) entry which is preliminary data.</text>
</comment>
<dbReference type="Proteomes" id="UP000814128">
    <property type="component" value="Unassembled WGS sequence"/>
</dbReference>
<gene>
    <name evidence="1" type="ORF">K488DRAFT_87122</name>
</gene>
<accession>A0ACB8QH32</accession>
<dbReference type="EMBL" id="MU273592">
    <property type="protein sequence ID" value="KAI0031119.1"/>
    <property type="molecule type" value="Genomic_DNA"/>
</dbReference>
<name>A0ACB8QH32_9AGAM</name>
<organism evidence="1 2">
    <name type="scientific">Vararia minispora EC-137</name>
    <dbReference type="NCBI Taxonomy" id="1314806"/>
    <lineage>
        <taxon>Eukaryota</taxon>
        <taxon>Fungi</taxon>
        <taxon>Dikarya</taxon>
        <taxon>Basidiomycota</taxon>
        <taxon>Agaricomycotina</taxon>
        <taxon>Agaricomycetes</taxon>
        <taxon>Russulales</taxon>
        <taxon>Lachnocladiaceae</taxon>
        <taxon>Vararia</taxon>
    </lineage>
</organism>
<reference evidence="1" key="1">
    <citation type="submission" date="2021-02" db="EMBL/GenBank/DDBJ databases">
        <authorList>
            <consortium name="DOE Joint Genome Institute"/>
            <person name="Ahrendt S."/>
            <person name="Looney B.P."/>
            <person name="Miyauchi S."/>
            <person name="Morin E."/>
            <person name="Drula E."/>
            <person name="Courty P.E."/>
            <person name="Chicoki N."/>
            <person name="Fauchery L."/>
            <person name="Kohler A."/>
            <person name="Kuo A."/>
            <person name="Labutti K."/>
            <person name="Pangilinan J."/>
            <person name="Lipzen A."/>
            <person name="Riley R."/>
            <person name="Andreopoulos W."/>
            <person name="He G."/>
            <person name="Johnson J."/>
            <person name="Barry K.W."/>
            <person name="Grigoriev I.V."/>
            <person name="Nagy L."/>
            <person name="Hibbett D."/>
            <person name="Henrissat B."/>
            <person name="Matheny P.B."/>
            <person name="Labbe J."/>
            <person name="Martin F."/>
        </authorList>
    </citation>
    <scope>NUCLEOTIDE SEQUENCE</scope>
    <source>
        <strain evidence="1">EC-137</strain>
    </source>
</reference>
<sequence length="198" mass="22782">MTRICRSNGFYHSTAWRKQEFSVGVKALELYKLPAIPVDHLTLYWTWSTAEGLHNQLQQHDLANVFPVHSSVPTVHICSRALVWTGTYDFNEPALNLALQHELVTLALQLAFPSATQFAFCEQIAWRRDDERRGWYPAVLLPYATRIEPLLRPGGYGDEGWNREARANVDWNGHLLRLFENDMDLEMTPEPRHSLVPG</sequence>
<protein>
    <submittedName>
        <fullName evidence="1">Uncharacterized protein</fullName>
    </submittedName>
</protein>
<reference evidence="1" key="2">
    <citation type="journal article" date="2022" name="New Phytol.">
        <title>Evolutionary transition to the ectomycorrhizal habit in the genomes of a hyperdiverse lineage of mushroom-forming fungi.</title>
        <authorList>
            <person name="Looney B."/>
            <person name="Miyauchi S."/>
            <person name="Morin E."/>
            <person name="Drula E."/>
            <person name="Courty P.E."/>
            <person name="Kohler A."/>
            <person name="Kuo A."/>
            <person name="LaButti K."/>
            <person name="Pangilinan J."/>
            <person name="Lipzen A."/>
            <person name="Riley R."/>
            <person name="Andreopoulos W."/>
            <person name="He G."/>
            <person name="Johnson J."/>
            <person name="Nolan M."/>
            <person name="Tritt A."/>
            <person name="Barry K.W."/>
            <person name="Grigoriev I.V."/>
            <person name="Nagy L.G."/>
            <person name="Hibbett D."/>
            <person name="Henrissat B."/>
            <person name="Matheny P.B."/>
            <person name="Labbe J."/>
            <person name="Martin F.M."/>
        </authorList>
    </citation>
    <scope>NUCLEOTIDE SEQUENCE</scope>
    <source>
        <strain evidence="1">EC-137</strain>
    </source>
</reference>
<keyword evidence="2" id="KW-1185">Reference proteome</keyword>
<evidence type="ECO:0000313" key="2">
    <source>
        <dbReference type="Proteomes" id="UP000814128"/>
    </source>
</evidence>